<feature type="domain" description="Ion transport" evidence="18">
    <location>
        <begin position="743"/>
        <end position="972"/>
    </location>
</feature>
<name>A0A6J1XBQ0_ACIJB</name>
<feature type="transmembrane region" description="Helical" evidence="17">
    <location>
        <begin position="1491"/>
        <end position="1514"/>
    </location>
</feature>
<keyword evidence="10" id="KW-0406">Ion transport</keyword>
<keyword evidence="11 17" id="KW-0472">Membrane</keyword>
<feature type="transmembrane region" description="Helical" evidence="17">
    <location>
        <begin position="865"/>
        <end position="884"/>
    </location>
</feature>
<dbReference type="PANTHER" id="PTHR45628:SF33">
    <property type="entry name" value="VOLTAGE-DEPENDENT T-TYPE CALCIUM CHANNEL SUBUNIT ALPHA-1G"/>
    <property type="match status" value="1"/>
</dbReference>
<dbReference type="InterPro" id="IPR005445">
    <property type="entry name" value="VDCC_T_a1"/>
</dbReference>
<feature type="domain" description="Ion transport" evidence="18">
    <location>
        <begin position="1588"/>
        <end position="1838"/>
    </location>
</feature>
<feature type="compositionally biased region" description="Basic and acidic residues" evidence="16">
    <location>
        <begin position="1101"/>
        <end position="1116"/>
    </location>
</feature>
<evidence type="ECO:0000256" key="1">
    <source>
        <dbReference type="ARBA" id="ARBA00004141"/>
    </source>
</evidence>
<keyword evidence="15" id="KW-0175">Coiled coil</keyword>
<keyword evidence="9 17" id="KW-1133">Transmembrane helix</keyword>
<keyword evidence="4" id="KW-0107">Calcium channel</keyword>
<feature type="region of interest" description="Disordered" evidence="16">
    <location>
        <begin position="1024"/>
        <end position="1207"/>
    </location>
</feature>
<feature type="domain" description="Ion transport" evidence="18">
    <location>
        <begin position="80"/>
        <end position="405"/>
    </location>
</feature>
<dbReference type="GeneID" id="106985176"/>
<evidence type="ECO:0000256" key="6">
    <source>
        <dbReference type="ARBA" id="ARBA00022737"/>
    </source>
</evidence>
<keyword evidence="3" id="KW-0109">Calcium transport</keyword>
<gene>
    <name evidence="20" type="primary">CACNA1G</name>
</gene>
<evidence type="ECO:0000313" key="19">
    <source>
        <dbReference type="Proteomes" id="UP001652583"/>
    </source>
</evidence>
<feature type="compositionally biased region" description="Low complexity" evidence="16">
    <location>
        <begin position="2189"/>
        <end position="2198"/>
    </location>
</feature>
<keyword evidence="13" id="KW-0407">Ion channel</keyword>
<evidence type="ECO:0000256" key="3">
    <source>
        <dbReference type="ARBA" id="ARBA00022568"/>
    </source>
</evidence>
<dbReference type="GO" id="GO:0008331">
    <property type="term" value="F:high voltage-gated calcium channel activity"/>
    <property type="evidence" value="ECO:0007669"/>
    <property type="project" value="TreeGrafter"/>
</dbReference>
<proteinExistence type="predicted"/>
<feature type="transmembrane region" description="Helical" evidence="17">
    <location>
        <begin position="744"/>
        <end position="762"/>
    </location>
</feature>
<dbReference type="Pfam" id="PF00520">
    <property type="entry name" value="Ion_trans"/>
    <property type="match status" value="4"/>
</dbReference>
<dbReference type="GO" id="GO:0008332">
    <property type="term" value="F:low voltage-gated calcium channel activity"/>
    <property type="evidence" value="ECO:0007669"/>
    <property type="project" value="UniProtKB-ARBA"/>
</dbReference>
<dbReference type="RefSeq" id="XP_026889899.2">
    <property type="nucleotide sequence ID" value="XM_027034098.2"/>
</dbReference>
<feature type="compositionally biased region" description="Basic residues" evidence="16">
    <location>
        <begin position="484"/>
        <end position="506"/>
    </location>
</feature>
<evidence type="ECO:0000256" key="7">
    <source>
        <dbReference type="ARBA" id="ARBA00022837"/>
    </source>
</evidence>
<sequence>MDEEEDGAGTEESGQPRSFMRLNDLSGPGGRPGPGSTEKDPGSADSEAEGLPYPALAPVVFFYLSQDSRPRSWCLRTVCNPWFERISMLVILLNCVTLGMFRPCEDIACDSQRCRILQAFDDFIFAFFAVEMVVKMVALGIFGKKCYLGDTWNRLDFFIVIAGMLEYSLDLQNVSFSAVRTVRVLRPLRAINRVPSMRILVTLLLDTLPMLGNVLLLCFFVFFIFGIVGVQLWAGLLRNRCFLPENFSLPLSVDLERYYQTENEDENPFICSQPRENGMRSCRSVPTLRGEGGGGPPCGLDYEAYNSSSNTTCVNWNQYYTNCSAGEHNPFKGAINFDNIGYAWIAIFQVITLEGWVDIMYFVMDAHSFYNFIYFILLIIVGSFFMINLCLVVIATQFSETKQRESQLMREQRVRFLSNASTLASFSEPGSCYEELLKYLVYVLRKAARRLAQVSRAAGVRAGLLSSPVPRGGQEPQPGGSCSRSHRRPSVHHLVHHHHHHHHHYHLGNGTLRAPRASPEIQDRDANGARRLMLPPPSTPALSGGPPGGAESVHSFYHADCRLEPVRCQAPPPRSPSEASGRTVGSGKVYPTVHTSPPPEMLKEKALVEAAPTSGPPTLTSLNIPPGPYSSMHKLLETQSTGACQSSCKISSPCLKADSGACGPDSCPYCARAGAGQVELAGHEMPDSDSEAVYELTQDAQHGDLRDPHSRHRQSLGLDAEPNSVLAFWRLICDTFRKIVDSKYFGRGIMIAILVNTLSMGIEYHEQPEELTNALEISNIVFTSLFALEMLLKLLVYGPFGYIKNPYNIFDGVIVVISVWEIVGQQGGGLSVLRTFRLMRVLKLVRFLPALQRQLVVLMKTMDNVATFCMLLMLFIFIFSILGMHLFGCKFASERDGDTLPDRKNFDSLLWAIVTVFQILTQEDWNKVLYNGMASTSSWAALYFIALMTFGNYVLFNLLVAILVEGFQAEGDATKSESEPDFFSPSLDGDGDRKKRLALVSLGEHPELRKNLLPPLIIHTAATPMSLPKSSSTGLAEALGPASRRTSSSGSAEPGAAHEMKSPPSARSSPHSPWSAASSWTSRRSSRNSLGRAPSLKRRSPSGERRSLLSGEGRESQDEDESSEEERASPAGSDRRHRGSLEREAKSSFDLPDTLQVPGLHRTASGRSSASEHQDCNGKSASGRLARAQRPDAPPLDADDGDDEGNLSRGERMRVWIQARLPACCRERDSWSAYVFSPQSRFRLFCHRIITHKMFDHVVLVIIFLNCITIAMERPKIDPHSAERIFLTLSNYIFTAVFLAEMTVKVVALGWCFGEQAYLRSSWNVLDGLLVLISIIDILVSMVSDSGTKILGMLRVLRLLRTLRPLRVISRAQGLKLVVETLMSSLKPIGNIVVICCAFFIIFGILGVQLFKGKFFVCQGEDTRNITNKSDCAEASYRWVRHKYNFDNLGQALMSLFVLASKDGWVDIMYDGLDAVGVDQQPIMNHNPWMLLYFISFLLIVAFFVLNMFVGVVVENFHKCRQHQEEEEARRREEKRLRRLEKKRRNLMLDDVNASGSSSSAAPEAQCKPYYSDYSRFRLLVHHLCTSHYLDLFITGVIGLNVVTMAMEHYQQPQILDEALKICNYIFTIIFVLESVFKLVAFGFRRFFQDRWNQLDLAIVLLSIMGITLEEIEVNASLPINPTIIRIMRVLRIARVLKLLKMAVGMRALLDTVMQALPQVGNLGLLFMLLFFIFAALGVELFGDLECDETHPCEGLGRHATFRNFGMAFLTLFRVSTGDNWNGIMKDTLRDCDQESTCYNTVISPIYFVSFVLTAQFVLVNVVIAVLMKHLEESNKEAKEEAELEAELELEMKTLSPQPRSPLGSPFLWPGVEGPDSPKPGAAAHAAGAASRFPLEHPTMEPHPEEVPLALGPDLLTVRKSGVSRTHSLPNDSYMCRDGSTAEGSLGRRSWGLPKAQSGSVLSVHSQPADSSYILQLPKDTPHLLQPHSAPTWGTIPKLPPPGRSPLAQRPLRRQAAIRTDSLDVQGLGSREDLMSEGSGPSPPLARASSFWGHSGTQVQPQPRRQSKTSKHMPPPAPCPGSDPTWSKGPPETRSSLELDTELSWVSGDPLTVGSQEEPPSPRDLKKCYSVEAQSGRRRPSSWLDEQRRHSIAVSCLDSVSQPSLGPDPSSLGGQPLGGPGSRPKKKLSPPSISIDPPESQGPRPPLSPGVCLRRRAPSSDSKDPSASGPPDSMAASPPPKKDVLSLSGLASDPADLDP</sequence>
<feature type="transmembrane region" description="Helical" evidence="17">
    <location>
        <begin position="214"/>
        <end position="237"/>
    </location>
</feature>
<feature type="compositionally biased region" description="Basic and acidic residues" evidence="16">
    <location>
        <begin position="2120"/>
        <end position="2129"/>
    </location>
</feature>
<dbReference type="SUPFAM" id="SSF81324">
    <property type="entry name" value="Voltage-gated potassium channels"/>
    <property type="match status" value="4"/>
</dbReference>
<dbReference type="GO" id="GO:0098703">
    <property type="term" value="P:calcium ion import across plasma membrane"/>
    <property type="evidence" value="ECO:0007669"/>
    <property type="project" value="TreeGrafter"/>
</dbReference>
<evidence type="ECO:0000256" key="4">
    <source>
        <dbReference type="ARBA" id="ARBA00022673"/>
    </source>
</evidence>
<evidence type="ECO:0000259" key="18">
    <source>
        <dbReference type="Pfam" id="PF00520"/>
    </source>
</evidence>
<keyword evidence="7" id="KW-0106">Calcium</keyword>
<keyword evidence="8" id="KW-0851">Voltage-gated channel</keyword>
<feature type="transmembrane region" description="Helical" evidence="17">
    <location>
        <begin position="1589"/>
        <end position="1610"/>
    </location>
</feature>
<feature type="transmembrane region" description="Helical" evidence="17">
    <location>
        <begin position="1723"/>
        <end position="1742"/>
    </location>
</feature>
<dbReference type="InterPro" id="IPR027359">
    <property type="entry name" value="Volt_channel_dom_sf"/>
</dbReference>
<feature type="transmembrane region" description="Helical" evidence="17">
    <location>
        <begin position="1622"/>
        <end position="1645"/>
    </location>
</feature>
<feature type="region of interest" description="Disordered" evidence="16">
    <location>
        <begin position="567"/>
        <end position="599"/>
    </location>
</feature>
<evidence type="ECO:0000313" key="20">
    <source>
        <dbReference type="RefSeq" id="XP_026889899.2"/>
    </source>
</evidence>
<evidence type="ECO:0000256" key="9">
    <source>
        <dbReference type="ARBA" id="ARBA00022989"/>
    </source>
</evidence>
<feature type="compositionally biased region" description="Low complexity" evidence="16">
    <location>
        <begin position="2161"/>
        <end position="2174"/>
    </location>
</feature>
<evidence type="ECO:0000256" key="17">
    <source>
        <dbReference type="SAM" id="Phobius"/>
    </source>
</evidence>
<feature type="region of interest" description="Disordered" evidence="16">
    <location>
        <begin position="1"/>
        <end position="48"/>
    </location>
</feature>
<reference evidence="20" key="1">
    <citation type="submission" date="2025-08" db="UniProtKB">
        <authorList>
            <consortium name="RefSeq"/>
        </authorList>
    </citation>
    <scope>IDENTIFICATION</scope>
    <source>
        <tissue evidence="20">Blood</tissue>
    </source>
</reference>
<feature type="compositionally biased region" description="Low complexity" evidence="16">
    <location>
        <begin position="1062"/>
        <end position="1089"/>
    </location>
</feature>
<evidence type="ECO:0000256" key="16">
    <source>
        <dbReference type="SAM" id="MobiDB-lite"/>
    </source>
</evidence>
<feature type="transmembrane region" description="Helical" evidence="17">
    <location>
        <begin position="342"/>
        <end position="363"/>
    </location>
</feature>
<keyword evidence="12" id="KW-0325">Glycoprotein</keyword>
<evidence type="ECO:0000256" key="5">
    <source>
        <dbReference type="ARBA" id="ARBA00022692"/>
    </source>
</evidence>
<evidence type="ECO:0000256" key="2">
    <source>
        <dbReference type="ARBA" id="ARBA00022448"/>
    </source>
</evidence>
<evidence type="ECO:0000256" key="10">
    <source>
        <dbReference type="ARBA" id="ARBA00023065"/>
    </source>
</evidence>
<feature type="region of interest" description="Disordered" evidence="16">
    <location>
        <begin position="530"/>
        <end position="553"/>
    </location>
</feature>
<evidence type="ECO:0000256" key="14">
    <source>
        <dbReference type="ARBA" id="ARBA00036634"/>
    </source>
</evidence>
<dbReference type="PRINTS" id="PR01629">
    <property type="entry name" value="TVDCCALPHA1"/>
</dbReference>
<feature type="region of interest" description="Disordered" evidence="16">
    <location>
        <begin position="1854"/>
        <end position="1889"/>
    </location>
</feature>
<feature type="transmembrane region" description="Helical" evidence="17">
    <location>
        <begin position="1325"/>
        <end position="1344"/>
    </location>
</feature>
<evidence type="ECO:0000256" key="15">
    <source>
        <dbReference type="SAM" id="Coils"/>
    </source>
</evidence>
<feature type="coiled-coil region" evidence="15">
    <location>
        <begin position="1523"/>
        <end position="1550"/>
    </location>
</feature>
<dbReference type="InterPro" id="IPR050599">
    <property type="entry name" value="VDCC_alpha-1_subunit"/>
</dbReference>
<evidence type="ECO:0000256" key="11">
    <source>
        <dbReference type="ARBA" id="ARBA00023136"/>
    </source>
</evidence>
<keyword evidence="19" id="KW-1185">Reference proteome</keyword>
<evidence type="ECO:0000256" key="8">
    <source>
        <dbReference type="ARBA" id="ARBA00022882"/>
    </source>
</evidence>
<feature type="transmembrane region" description="Helical" evidence="17">
    <location>
        <begin position="1389"/>
        <end position="1411"/>
    </location>
</feature>
<feature type="transmembrane region" description="Helical" evidence="17">
    <location>
        <begin position="369"/>
        <end position="394"/>
    </location>
</feature>
<feature type="transmembrane region" description="Helical" evidence="17">
    <location>
        <begin position="941"/>
        <end position="964"/>
    </location>
</feature>
<feature type="region of interest" description="Disordered" evidence="16">
    <location>
        <begin position="1924"/>
        <end position="1948"/>
    </location>
</feature>
<dbReference type="Proteomes" id="UP001652583">
    <property type="component" value="Chromosome E1"/>
</dbReference>
<comment type="subcellular location">
    <subcellularLocation>
        <location evidence="1">Membrane</location>
        <topology evidence="1">Multi-pass membrane protein</topology>
    </subcellularLocation>
</comment>
<organism evidence="19 20">
    <name type="scientific">Acinonyx jubatus</name>
    <name type="common">Cheetah</name>
    <dbReference type="NCBI Taxonomy" id="32536"/>
    <lineage>
        <taxon>Eukaryota</taxon>
        <taxon>Metazoa</taxon>
        <taxon>Chordata</taxon>
        <taxon>Craniata</taxon>
        <taxon>Vertebrata</taxon>
        <taxon>Euteleostomi</taxon>
        <taxon>Mammalia</taxon>
        <taxon>Eutheria</taxon>
        <taxon>Laurasiatheria</taxon>
        <taxon>Carnivora</taxon>
        <taxon>Feliformia</taxon>
        <taxon>Felidae</taxon>
        <taxon>Felinae</taxon>
        <taxon>Acinonyx</taxon>
    </lineage>
</organism>
<comment type="catalytic activity">
    <reaction evidence="14">
        <text>Ca(2+)(in) = Ca(2+)(out)</text>
        <dbReference type="Rhea" id="RHEA:29671"/>
        <dbReference type="ChEBI" id="CHEBI:29108"/>
    </reaction>
</comment>
<evidence type="ECO:0000256" key="12">
    <source>
        <dbReference type="ARBA" id="ARBA00023180"/>
    </source>
</evidence>
<feature type="domain" description="Ion transport" evidence="18">
    <location>
        <begin position="1252"/>
        <end position="1524"/>
    </location>
</feature>
<feature type="region of interest" description="Disordered" evidence="16">
    <location>
        <begin position="465"/>
        <end position="515"/>
    </location>
</feature>
<feature type="transmembrane region" description="Helical" evidence="17">
    <location>
        <begin position="1292"/>
        <end position="1313"/>
    </location>
</feature>
<evidence type="ECO:0000256" key="13">
    <source>
        <dbReference type="ARBA" id="ARBA00023303"/>
    </source>
</evidence>
<dbReference type="GO" id="GO:0005891">
    <property type="term" value="C:voltage-gated calcium channel complex"/>
    <property type="evidence" value="ECO:0007669"/>
    <property type="project" value="InterPro"/>
</dbReference>
<protein>
    <submittedName>
        <fullName evidence="20">Voltage-dependent T-type calcium channel subunit alpha-1G isoform X20</fullName>
    </submittedName>
</protein>
<feature type="transmembrane region" description="Helical" evidence="17">
    <location>
        <begin position="122"/>
        <end position="142"/>
    </location>
</feature>
<feature type="compositionally biased region" description="Polar residues" evidence="16">
    <location>
        <begin position="2055"/>
        <end position="2064"/>
    </location>
</feature>
<keyword evidence="6" id="KW-0677">Repeat</keyword>
<feature type="transmembrane region" description="Helical" evidence="17">
    <location>
        <begin position="774"/>
        <end position="795"/>
    </location>
</feature>
<keyword evidence="2" id="KW-0813">Transport</keyword>
<dbReference type="InterPro" id="IPR005821">
    <property type="entry name" value="Ion_trans_dom"/>
</dbReference>
<accession>A0A6J1XBQ0</accession>
<dbReference type="Gene3D" id="1.20.120.350">
    <property type="entry name" value="Voltage-gated potassium channels. Chain C"/>
    <property type="match status" value="4"/>
</dbReference>
<feature type="region of interest" description="Disordered" evidence="16">
    <location>
        <begin position="1982"/>
        <end position="2259"/>
    </location>
</feature>
<feature type="transmembrane region" description="Helical" evidence="17">
    <location>
        <begin position="1254"/>
        <end position="1272"/>
    </location>
</feature>
<dbReference type="GO" id="GO:0005737">
    <property type="term" value="C:cytoplasm"/>
    <property type="evidence" value="ECO:0007669"/>
    <property type="project" value="UniProtKB-SubCell"/>
</dbReference>
<dbReference type="PANTHER" id="PTHR45628">
    <property type="entry name" value="VOLTAGE-DEPENDENT CALCIUM CHANNEL TYPE A SUBUNIT ALPHA-1"/>
    <property type="match status" value="1"/>
</dbReference>
<dbReference type="Gene3D" id="1.10.287.70">
    <property type="match status" value="4"/>
</dbReference>
<keyword evidence="5 17" id="KW-0812">Transmembrane</keyword>
<feature type="transmembrane region" description="Helical" evidence="17">
    <location>
        <begin position="1806"/>
        <end position="1828"/>
    </location>
</feature>